<evidence type="ECO:0000313" key="1">
    <source>
        <dbReference type="EMBL" id="JAH54144.1"/>
    </source>
</evidence>
<protein>
    <submittedName>
        <fullName evidence="1">Uncharacterized protein</fullName>
    </submittedName>
</protein>
<sequence>MFPYHTSSNLSILTKSLVGQQLFQSRLSSSHVPVVPFST</sequence>
<dbReference type="EMBL" id="GBXM01054433">
    <property type="protein sequence ID" value="JAH54144.1"/>
    <property type="molecule type" value="Transcribed_RNA"/>
</dbReference>
<reference evidence="1" key="2">
    <citation type="journal article" date="2015" name="Fish Shellfish Immunol.">
        <title>Early steps in the European eel (Anguilla anguilla)-Vibrio vulnificus interaction in the gills: Role of the RtxA13 toxin.</title>
        <authorList>
            <person name="Callol A."/>
            <person name="Pajuelo D."/>
            <person name="Ebbesson L."/>
            <person name="Teles M."/>
            <person name="MacKenzie S."/>
            <person name="Amaro C."/>
        </authorList>
    </citation>
    <scope>NUCLEOTIDE SEQUENCE</scope>
</reference>
<organism evidence="1">
    <name type="scientific">Anguilla anguilla</name>
    <name type="common">European freshwater eel</name>
    <name type="synonym">Muraena anguilla</name>
    <dbReference type="NCBI Taxonomy" id="7936"/>
    <lineage>
        <taxon>Eukaryota</taxon>
        <taxon>Metazoa</taxon>
        <taxon>Chordata</taxon>
        <taxon>Craniata</taxon>
        <taxon>Vertebrata</taxon>
        <taxon>Euteleostomi</taxon>
        <taxon>Actinopterygii</taxon>
        <taxon>Neopterygii</taxon>
        <taxon>Teleostei</taxon>
        <taxon>Anguilliformes</taxon>
        <taxon>Anguillidae</taxon>
        <taxon>Anguilla</taxon>
    </lineage>
</organism>
<accession>A0A0E9TKD7</accession>
<reference evidence="1" key="1">
    <citation type="submission" date="2014-11" db="EMBL/GenBank/DDBJ databases">
        <authorList>
            <person name="Amaro Gonzalez C."/>
        </authorList>
    </citation>
    <scope>NUCLEOTIDE SEQUENCE</scope>
</reference>
<proteinExistence type="predicted"/>
<name>A0A0E9TKD7_ANGAN</name>
<dbReference type="AlphaFoldDB" id="A0A0E9TKD7"/>